<keyword evidence="2" id="KW-0472">Membrane</keyword>
<keyword evidence="2" id="KW-1133">Transmembrane helix</keyword>
<reference evidence="3 4" key="1">
    <citation type="submission" date="2016-12" db="EMBL/GenBank/DDBJ databases">
        <title>The new phylogeny of genus Mycobacterium.</title>
        <authorList>
            <person name="Tortoli E."/>
            <person name="Trovato A."/>
            <person name="Cirillo D.M."/>
        </authorList>
    </citation>
    <scope>NUCLEOTIDE SEQUENCE [LARGE SCALE GENOMIC DNA]</scope>
    <source>
        <strain evidence="3 4">DSM 44223</strain>
    </source>
</reference>
<evidence type="ECO:0000313" key="4">
    <source>
        <dbReference type="Proteomes" id="UP000192534"/>
    </source>
</evidence>
<accession>A0A1X0ITA6</accession>
<protein>
    <recommendedName>
        <fullName evidence="5">DUF4245 domain-containing protein</fullName>
    </recommendedName>
</protein>
<dbReference type="EMBL" id="MVIH01000008">
    <property type="protein sequence ID" value="ORB51419.1"/>
    <property type="molecule type" value="Genomic_DNA"/>
</dbReference>
<evidence type="ECO:0000313" key="3">
    <source>
        <dbReference type="EMBL" id="ORB51419.1"/>
    </source>
</evidence>
<feature type="region of interest" description="Disordered" evidence="1">
    <location>
        <begin position="91"/>
        <end position="112"/>
    </location>
</feature>
<sequence>MLAGVSTPSETGIPPREPKPRLLQDGRDMFWSLAPLIVACIALAGLVGMCSVRPNSPRDGTPPPYDATAALKADAETLAIPIRLPQVPAGWRANSGSRGGIDAGRTDATGQRQRAVTATVGYLAASKMYVSLTQSNADEQALVGSIHRSMYPTGAQDVDGVKWIVYEGGEGTEPVWTTRLDSQAGPAQLAITGAGSSDDFRTLAVATQTQKPLPPG</sequence>
<evidence type="ECO:0000256" key="1">
    <source>
        <dbReference type="SAM" id="MobiDB-lite"/>
    </source>
</evidence>
<dbReference type="Pfam" id="PF14030">
    <property type="entry name" value="DUF4245"/>
    <property type="match status" value="1"/>
</dbReference>
<dbReference type="Proteomes" id="UP000192534">
    <property type="component" value="Unassembled WGS sequence"/>
</dbReference>
<keyword evidence="4" id="KW-1185">Reference proteome</keyword>
<proteinExistence type="predicted"/>
<dbReference type="InterPro" id="IPR025339">
    <property type="entry name" value="DUF4245"/>
</dbReference>
<keyword evidence="2" id="KW-0812">Transmembrane</keyword>
<feature type="transmembrane region" description="Helical" evidence="2">
    <location>
        <begin position="29"/>
        <end position="49"/>
    </location>
</feature>
<evidence type="ECO:0008006" key="5">
    <source>
        <dbReference type="Google" id="ProtNLM"/>
    </source>
</evidence>
<evidence type="ECO:0000256" key="2">
    <source>
        <dbReference type="SAM" id="Phobius"/>
    </source>
</evidence>
<dbReference type="AlphaFoldDB" id="A0A1X0ITA6"/>
<feature type="region of interest" description="Disordered" evidence="1">
    <location>
        <begin position="1"/>
        <end position="21"/>
    </location>
</feature>
<organism evidence="3 4">
    <name type="scientific">Mycolicibacterium rhodesiae</name>
    <name type="common">Mycobacterium rhodesiae</name>
    <dbReference type="NCBI Taxonomy" id="36814"/>
    <lineage>
        <taxon>Bacteria</taxon>
        <taxon>Bacillati</taxon>
        <taxon>Actinomycetota</taxon>
        <taxon>Actinomycetes</taxon>
        <taxon>Mycobacteriales</taxon>
        <taxon>Mycobacteriaceae</taxon>
        <taxon>Mycolicibacterium</taxon>
    </lineage>
</organism>
<feature type="compositionally biased region" description="Polar residues" evidence="1">
    <location>
        <begin position="1"/>
        <end position="10"/>
    </location>
</feature>
<name>A0A1X0ITA6_MYCRH</name>
<gene>
    <name evidence="3" type="ORF">BST42_18470</name>
</gene>
<comment type="caution">
    <text evidence="3">The sequence shown here is derived from an EMBL/GenBank/DDBJ whole genome shotgun (WGS) entry which is preliminary data.</text>
</comment>